<accession>A0A9W9JBD5</accession>
<feature type="region of interest" description="Disordered" evidence="1">
    <location>
        <begin position="1"/>
        <end position="47"/>
    </location>
</feature>
<dbReference type="OrthoDB" id="10471459at2759"/>
<reference evidence="2" key="1">
    <citation type="submission" date="2022-11" db="EMBL/GenBank/DDBJ databases">
        <authorList>
            <person name="Petersen C."/>
        </authorList>
    </citation>
    <scope>NUCLEOTIDE SEQUENCE</scope>
    <source>
        <strain evidence="2">IBT 16849</strain>
    </source>
</reference>
<reference evidence="2" key="2">
    <citation type="journal article" date="2023" name="IMA Fungus">
        <title>Comparative genomic study of the Penicillium genus elucidates a diverse pangenome and 15 lateral gene transfer events.</title>
        <authorList>
            <person name="Petersen C."/>
            <person name="Sorensen T."/>
            <person name="Nielsen M.R."/>
            <person name="Sondergaard T.E."/>
            <person name="Sorensen J.L."/>
            <person name="Fitzpatrick D.A."/>
            <person name="Frisvad J.C."/>
            <person name="Nielsen K.L."/>
        </authorList>
    </citation>
    <scope>NUCLEOTIDE SEQUENCE</scope>
    <source>
        <strain evidence="2">IBT 16849</strain>
    </source>
</reference>
<dbReference type="Proteomes" id="UP001150879">
    <property type="component" value="Unassembled WGS sequence"/>
</dbReference>
<name>A0A9W9JBD5_9EURO</name>
<gene>
    <name evidence="2" type="ORF">N7472_006104</name>
</gene>
<protein>
    <submittedName>
        <fullName evidence="2">Uncharacterized protein</fullName>
    </submittedName>
</protein>
<comment type="caution">
    <text evidence="2">The sequence shown here is derived from an EMBL/GenBank/DDBJ whole genome shotgun (WGS) entry which is preliminary data.</text>
</comment>
<feature type="compositionally biased region" description="Polar residues" evidence="1">
    <location>
        <begin position="1"/>
        <end position="34"/>
    </location>
</feature>
<organism evidence="2 3">
    <name type="scientific">Penicillium cf. griseofulvum</name>
    <dbReference type="NCBI Taxonomy" id="2972120"/>
    <lineage>
        <taxon>Eukaryota</taxon>
        <taxon>Fungi</taxon>
        <taxon>Dikarya</taxon>
        <taxon>Ascomycota</taxon>
        <taxon>Pezizomycotina</taxon>
        <taxon>Eurotiomycetes</taxon>
        <taxon>Eurotiomycetidae</taxon>
        <taxon>Eurotiales</taxon>
        <taxon>Aspergillaceae</taxon>
        <taxon>Penicillium</taxon>
    </lineage>
</organism>
<dbReference type="AlphaFoldDB" id="A0A9W9JBD5"/>
<evidence type="ECO:0000256" key="1">
    <source>
        <dbReference type="SAM" id="MobiDB-lite"/>
    </source>
</evidence>
<sequence>MFHASRQINTCPTASWQHASTGRSIARSTMLQTGGQSGSVPPHGKAKQELQWLASSFSLTHVPEQQAGLTPVHRLAEEDPQ</sequence>
<proteinExistence type="predicted"/>
<evidence type="ECO:0000313" key="2">
    <source>
        <dbReference type="EMBL" id="KAJ5193638.1"/>
    </source>
</evidence>
<evidence type="ECO:0000313" key="3">
    <source>
        <dbReference type="Proteomes" id="UP001150879"/>
    </source>
</evidence>
<keyword evidence="3" id="KW-1185">Reference proteome</keyword>
<dbReference type="EMBL" id="JAPQKP010000004">
    <property type="protein sequence ID" value="KAJ5193638.1"/>
    <property type="molecule type" value="Genomic_DNA"/>
</dbReference>